<keyword evidence="4" id="KW-0201">Cytochrome c-type biogenesis</keyword>
<dbReference type="PROSITE" id="PS50893">
    <property type="entry name" value="ABC_TRANSPORTER_2"/>
    <property type="match status" value="1"/>
</dbReference>
<dbReference type="GO" id="GO:0016887">
    <property type="term" value="F:ATP hydrolysis activity"/>
    <property type="evidence" value="ECO:0007669"/>
    <property type="project" value="InterPro"/>
</dbReference>
<dbReference type="EMBL" id="WNLA01000002">
    <property type="protein sequence ID" value="MTW01558.1"/>
    <property type="molecule type" value="Genomic_DNA"/>
</dbReference>
<protein>
    <submittedName>
        <fullName evidence="10">Cytochrome c biogenesis heme-transporting ATPase CcmA</fullName>
    </submittedName>
</protein>
<evidence type="ECO:0000256" key="2">
    <source>
        <dbReference type="ARBA" id="ARBA00022475"/>
    </source>
</evidence>
<feature type="domain" description="ABC transporter" evidence="9">
    <location>
        <begin position="6"/>
        <end position="235"/>
    </location>
</feature>
<dbReference type="PANTHER" id="PTHR43499:SF1">
    <property type="entry name" value="ABC TRANSPORTER I FAMILY MEMBER 1"/>
    <property type="match status" value="1"/>
</dbReference>
<feature type="region of interest" description="Disordered" evidence="8">
    <location>
        <begin position="217"/>
        <end position="252"/>
    </location>
</feature>
<dbReference type="GO" id="GO:0005524">
    <property type="term" value="F:ATP binding"/>
    <property type="evidence" value="ECO:0007669"/>
    <property type="project" value="UniProtKB-KW"/>
</dbReference>
<dbReference type="PROSITE" id="PS00211">
    <property type="entry name" value="ABC_TRANSPORTER_1"/>
    <property type="match status" value="1"/>
</dbReference>
<dbReference type="GO" id="GO:0022857">
    <property type="term" value="F:transmembrane transporter activity"/>
    <property type="evidence" value="ECO:0007669"/>
    <property type="project" value="InterPro"/>
</dbReference>
<dbReference type="SMART" id="SM00382">
    <property type="entry name" value="AAA"/>
    <property type="match status" value="1"/>
</dbReference>
<dbReference type="Pfam" id="PF00005">
    <property type="entry name" value="ABC_tran"/>
    <property type="match status" value="1"/>
</dbReference>
<evidence type="ECO:0000259" key="9">
    <source>
        <dbReference type="PROSITE" id="PS50893"/>
    </source>
</evidence>
<dbReference type="AlphaFoldDB" id="A0A6L6PX61"/>
<keyword evidence="7" id="KW-0472">Membrane</keyword>
<keyword evidence="11" id="KW-1185">Reference proteome</keyword>
<keyword evidence="3" id="KW-0547">Nucleotide-binding</keyword>
<dbReference type="InterPro" id="IPR017871">
    <property type="entry name" value="ABC_transporter-like_CS"/>
</dbReference>
<evidence type="ECO:0000256" key="8">
    <source>
        <dbReference type="SAM" id="MobiDB-lite"/>
    </source>
</evidence>
<evidence type="ECO:0000313" key="11">
    <source>
        <dbReference type="Proteomes" id="UP000484015"/>
    </source>
</evidence>
<evidence type="ECO:0000313" key="10">
    <source>
        <dbReference type="EMBL" id="MTW01558.1"/>
    </source>
</evidence>
<evidence type="ECO:0000256" key="7">
    <source>
        <dbReference type="ARBA" id="ARBA00023136"/>
    </source>
</evidence>
<dbReference type="InterPro" id="IPR005895">
    <property type="entry name" value="ABC_transptr_haem_export_CcmA"/>
</dbReference>
<keyword evidence="2" id="KW-1003">Cell membrane</keyword>
<name>A0A6L6PX61_9BURK</name>
<sequence>MKRAPFQACALACERGGRRLFEGVDFALSEGEALWLSGANGSGKTSLLRLLAGLGLPAEGEVCWRGKPVRELREDYHRHVLYCGHAAGVKDDLSAWENVVYGAALSGRRVSRGQAEAALARAGLDHVAMLPAHALSQGQRRRVALARLYLDPLPPLLLLDEPFTALDAQAVQALCERLAAHLDGGGMAVYTTHQAHSLRPQRLQRLDLDQLAAGHGDQQAWRTDQLSAPSRAAGVSAQARARPAAHVQGARP</sequence>
<evidence type="ECO:0000256" key="6">
    <source>
        <dbReference type="ARBA" id="ARBA00022967"/>
    </source>
</evidence>
<keyword evidence="6" id="KW-1278">Translocase</keyword>
<keyword evidence="1" id="KW-0813">Transport</keyword>
<dbReference type="Proteomes" id="UP000484015">
    <property type="component" value="Unassembled WGS sequence"/>
</dbReference>
<dbReference type="Gene3D" id="3.40.50.300">
    <property type="entry name" value="P-loop containing nucleotide triphosphate hydrolases"/>
    <property type="match status" value="1"/>
</dbReference>
<dbReference type="SUPFAM" id="SSF52540">
    <property type="entry name" value="P-loop containing nucleoside triphosphate hydrolases"/>
    <property type="match status" value="1"/>
</dbReference>
<reference evidence="10 11" key="1">
    <citation type="submission" date="2019-11" db="EMBL/GenBank/DDBJ databases">
        <title>Type strains purchased from KCTC, JCM and DSMZ.</title>
        <authorList>
            <person name="Lu H."/>
        </authorList>
    </citation>
    <scope>NUCLEOTIDE SEQUENCE [LARGE SCALE GENOMIC DNA]</scope>
    <source>
        <strain evidence="10 11">KCTC 42409</strain>
    </source>
</reference>
<evidence type="ECO:0000256" key="3">
    <source>
        <dbReference type="ARBA" id="ARBA00022741"/>
    </source>
</evidence>
<organism evidence="10 11">
    <name type="scientific">Pseudoduganella ginsengisoli</name>
    <dbReference type="NCBI Taxonomy" id="1462440"/>
    <lineage>
        <taxon>Bacteria</taxon>
        <taxon>Pseudomonadati</taxon>
        <taxon>Pseudomonadota</taxon>
        <taxon>Betaproteobacteria</taxon>
        <taxon>Burkholderiales</taxon>
        <taxon>Oxalobacteraceae</taxon>
        <taxon>Telluria group</taxon>
        <taxon>Pseudoduganella</taxon>
    </lineage>
</organism>
<proteinExistence type="predicted"/>
<dbReference type="OrthoDB" id="9800654at2"/>
<dbReference type="PANTHER" id="PTHR43499">
    <property type="entry name" value="ABC TRANSPORTER I FAMILY MEMBER 1"/>
    <property type="match status" value="1"/>
</dbReference>
<gene>
    <name evidence="10" type="primary">ccmA</name>
    <name evidence="10" type="ORF">GM668_05590</name>
</gene>
<dbReference type="GO" id="GO:0017004">
    <property type="term" value="P:cytochrome complex assembly"/>
    <property type="evidence" value="ECO:0007669"/>
    <property type="project" value="UniProtKB-KW"/>
</dbReference>
<dbReference type="InterPro" id="IPR003593">
    <property type="entry name" value="AAA+_ATPase"/>
</dbReference>
<dbReference type="NCBIfam" id="NF010061">
    <property type="entry name" value="PRK13538.1"/>
    <property type="match status" value="1"/>
</dbReference>
<comment type="caution">
    <text evidence="10">The sequence shown here is derived from an EMBL/GenBank/DDBJ whole genome shotgun (WGS) entry which is preliminary data.</text>
</comment>
<evidence type="ECO:0000256" key="1">
    <source>
        <dbReference type="ARBA" id="ARBA00022448"/>
    </source>
</evidence>
<accession>A0A6L6PX61</accession>
<dbReference type="InterPro" id="IPR027417">
    <property type="entry name" value="P-loop_NTPase"/>
</dbReference>
<dbReference type="NCBIfam" id="TIGR01189">
    <property type="entry name" value="ccmA"/>
    <property type="match status" value="1"/>
</dbReference>
<dbReference type="InterPro" id="IPR003439">
    <property type="entry name" value="ABC_transporter-like_ATP-bd"/>
</dbReference>
<evidence type="ECO:0000256" key="4">
    <source>
        <dbReference type="ARBA" id="ARBA00022748"/>
    </source>
</evidence>
<evidence type="ECO:0000256" key="5">
    <source>
        <dbReference type="ARBA" id="ARBA00022840"/>
    </source>
</evidence>
<keyword evidence="5" id="KW-0067">ATP-binding</keyword>
<dbReference type="RefSeq" id="WP_155437951.1">
    <property type="nucleotide sequence ID" value="NZ_WNLA01000002.1"/>
</dbReference>